<dbReference type="EnsemblPlants" id="OMERI03G38220.1">
    <property type="protein sequence ID" value="OMERI03G38220.1"/>
    <property type="gene ID" value="OMERI03G38220"/>
</dbReference>
<sequence length="120" mass="12465">MAIGMHERKQLRPGVVLSVIGSSSSSPIPAMNKGRGFKRVVKVGGGVRKEGKRVFPRLRGAVAATVRAVVGSGQRAMEDGGGTVGAMRLEVVAGKVGIERRQQTRLVMIGATGDEEGPTG</sequence>
<organism evidence="1">
    <name type="scientific">Oryza meridionalis</name>
    <dbReference type="NCBI Taxonomy" id="40149"/>
    <lineage>
        <taxon>Eukaryota</taxon>
        <taxon>Viridiplantae</taxon>
        <taxon>Streptophyta</taxon>
        <taxon>Embryophyta</taxon>
        <taxon>Tracheophyta</taxon>
        <taxon>Spermatophyta</taxon>
        <taxon>Magnoliopsida</taxon>
        <taxon>Liliopsida</taxon>
        <taxon>Poales</taxon>
        <taxon>Poaceae</taxon>
        <taxon>BOP clade</taxon>
        <taxon>Oryzoideae</taxon>
        <taxon>Oryzeae</taxon>
        <taxon>Oryzinae</taxon>
        <taxon>Oryza</taxon>
    </lineage>
</organism>
<evidence type="ECO:0000313" key="1">
    <source>
        <dbReference type="EnsemblPlants" id="OMERI03G38220.1"/>
    </source>
</evidence>
<proteinExistence type="predicted"/>
<dbReference type="Gramene" id="OMERI03G38220.1">
    <property type="protein sequence ID" value="OMERI03G38220.1"/>
    <property type="gene ID" value="OMERI03G38220"/>
</dbReference>
<protein>
    <submittedName>
        <fullName evidence="1">Uncharacterized protein</fullName>
    </submittedName>
</protein>
<name>A0A0E0D9Q4_9ORYZ</name>
<reference evidence="1" key="2">
    <citation type="submission" date="2018-05" db="EMBL/GenBank/DDBJ databases">
        <title>OmerRS3 (Oryza meridionalis Reference Sequence Version 3).</title>
        <authorList>
            <person name="Zhang J."/>
            <person name="Kudrna D."/>
            <person name="Lee S."/>
            <person name="Talag J."/>
            <person name="Welchert J."/>
            <person name="Wing R.A."/>
        </authorList>
    </citation>
    <scope>NUCLEOTIDE SEQUENCE [LARGE SCALE GENOMIC DNA]</scope>
    <source>
        <strain evidence="1">cv. OR44</strain>
    </source>
</reference>
<dbReference type="HOGENOM" id="CLU_2137309_0_0_1"/>
<keyword evidence="2" id="KW-1185">Reference proteome</keyword>
<accession>A0A0E0D9Q4</accession>
<dbReference type="AlphaFoldDB" id="A0A0E0D9Q4"/>
<dbReference type="Proteomes" id="UP000008021">
    <property type="component" value="Chromosome 3"/>
</dbReference>
<evidence type="ECO:0000313" key="2">
    <source>
        <dbReference type="Proteomes" id="UP000008021"/>
    </source>
</evidence>
<reference evidence="1" key="1">
    <citation type="submission" date="2015-04" db="UniProtKB">
        <authorList>
            <consortium name="EnsemblPlants"/>
        </authorList>
    </citation>
    <scope>IDENTIFICATION</scope>
</reference>